<feature type="domain" description="Aminotransferase class I/classII large" evidence="10">
    <location>
        <begin position="51"/>
        <end position="334"/>
    </location>
</feature>
<evidence type="ECO:0000256" key="1">
    <source>
        <dbReference type="ARBA" id="ARBA00001933"/>
    </source>
</evidence>
<evidence type="ECO:0000256" key="8">
    <source>
        <dbReference type="ARBA" id="ARBA00029996"/>
    </source>
</evidence>
<evidence type="ECO:0000256" key="6">
    <source>
        <dbReference type="ARBA" id="ARBA00022898"/>
    </source>
</evidence>
<comment type="caution">
    <text evidence="11">The sequence shown here is derived from an EMBL/GenBank/DDBJ whole genome shotgun (WGS) entry which is preliminary data.</text>
</comment>
<dbReference type="InterPro" id="IPR015424">
    <property type="entry name" value="PyrdxlP-dep_Trfase"/>
</dbReference>
<name>A0ABN0YJW2_9CAUL</name>
<keyword evidence="5" id="KW-0169">Cobalamin biosynthesis</keyword>
<keyword evidence="7" id="KW-0456">Lyase</keyword>
<sequence length="338" mass="37027">MKDNVLMPHKASIRHGGGLMAAAKAYPYAPLPWLDLSTGINPVPWCGLRADEDQLNRLPDPLELLALEAVAASVFETSEQRVCAVSGAETAIRLLPLILGPVTVDIVEPTYGAHRESWRGSSMAPNANGVDQIFASRADVLVIVNPNNPDGRLFGRDELEQLARQRSRMGQWLIVDESFIECSPEASVAGLDIDHLIVLRSFGKFYGLAGLRLGFMVANPVLKARLRGLTGDWPVSAEAMIMGRAAYTDAAWREATNLRLKTDAEKLDKALQNAGFKPVGGTSLFRLVQSNDARVWFSHLCEQGILTRPFDYAPDTLRFGVPTSETLPRLVQALEARQ</sequence>
<keyword evidence="6" id="KW-0663">Pyridoxal phosphate</keyword>
<dbReference type="InterPro" id="IPR005860">
    <property type="entry name" value="CobD"/>
</dbReference>
<protein>
    <recommendedName>
        <fullName evidence="4">threonine-phosphate decarboxylase</fullName>
        <ecNumber evidence="4">4.1.1.81</ecNumber>
    </recommendedName>
    <alternativeName>
        <fullName evidence="8">L-threonine-O-3-phosphate decarboxylase</fullName>
    </alternativeName>
</protein>
<comment type="catalytic activity">
    <reaction evidence="9">
        <text>O-phospho-L-threonine + H(+) = (R)-1-aminopropan-2-yl phosphate + CO2</text>
        <dbReference type="Rhea" id="RHEA:11492"/>
        <dbReference type="ChEBI" id="CHEBI:15378"/>
        <dbReference type="ChEBI" id="CHEBI:16526"/>
        <dbReference type="ChEBI" id="CHEBI:58563"/>
        <dbReference type="ChEBI" id="CHEBI:58675"/>
        <dbReference type="EC" id="4.1.1.81"/>
    </reaction>
</comment>
<dbReference type="EMBL" id="BAAAEJ010000009">
    <property type="protein sequence ID" value="GAA0398061.1"/>
    <property type="molecule type" value="Genomic_DNA"/>
</dbReference>
<evidence type="ECO:0000256" key="5">
    <source>
        <dbReference type="ARBA" id="ARBA00022573"/>
    </source>
</evidence>
<organism evidence="11 12">
    <name type="scientific">Brevundimonas terrae</name>
    <dbReference type="NCBI Taxonomy" id="363631"/>
    <lineage>
        <taxon>Bacteria</taxon>
        <taxon>Pseudomonadati</taxon>
        <taxon>Pseudomonadota</taxon>
        <taxon>Alphaproteobacteria</taxon>
        <taxon>Caulobacterales</taxon>
        <taxon>Caulobacteraceae</taxon>
        <taxon>Brevundimonas</taxon>
    </lineage>
</organism>
<dbReference type="Proteomes" id="UP001500791">
    <property type="component" value="Unassembled WGS sequence"/>
</dbReference>
<evidence type="ECO:0000256" key="2">
    <source>
        <dbReference type="ARBA" id="ARBA00003444"/>
    </source>
</evidence>
<comment type="pathway">
    <text evidence="3">Cofactor biosynthesis; adenosylcobalamin biosynthesis.</text>
</comment>
<dbReference type="InterPro" id="IPR015422">
    <property type="entry name" value="PyrdxlP-dep_Trfase_small"/>
</dbReference>
<evidence type="ECO:0000256" key="9">
    <source>
        <dbReference type="ARBA" id="ARBA00048531"/>
    </source>
</evidence>
<evidence type="ECO:0000256" key="3">
    <source>
        <dbReference type="ARBA" id="ARBA00004953"/>
    </source>
</evidence>
<dbReference type="SUPFAM" id="SSF53383">
    <property type="entry name" value="PLP-dependent transferases"/>
    <property type="match status" value="1"/>
</dbReference>
<proteinExistence type="predicted"/>
<evidence type="ECO:0000313" key="12">
    <source>
        <dbReference type="Proteomes" id="UP001500791"/>
    </source>
</evidence>
<keyword evidence="12" id="KW-1185">Reference proteome</keyword>
<evidence type="ECO:0000259" key="10">
    <source>
        <dbReference type="Pfam" id="PF00155"/>
    </source>
</evidence>
<dbReference type="InterPro" id="IPR015421">
    <property type="entry name" value="PyrdxlP-dep_Trfase_major"/>
</dbReference>
<comment type="cofactor">
    <cofactor evidence="1">
        <name>pyridoxal 5'-phosphate</name>
        <dbReference type="ChEBI" id="CHEBI:597326"/>
    </cofactor>
</comment>
<dbReference type="NCBIfam" id="TIGR01140">
    <property type="entry name" value="L_thr_O3P_dcar"/>
    <property type="match status" value="1"/>
</dbReference>
<comment type="function">
    <text evidence="2">Decarboxylates L-threonine-O-3-phosphate to yield (R)-1-amino-2-propanol O-2-phosphate, the precursor for the linkage between the nucleotide loop and the corrin ring in cobalamin.</text>
</comment>
<evidence type="ECO:0000256" key="7">
    <source>
        <dbReference type="ARBA" id="ARBA00023239"/>
    </source>
</evidence>
<reference evidence="11 12" key="1">
    <citation type="journal article" date="2019" name="Int. J. Syst. Evol. Microbiol.">
        <title>The Global Catalogue of Microorganisms (GCM) 10K type strain sequencing project: providing services to taxonomists for standard genome sequencing and annotation.</title>
        <authorList>
            <consortium name="The Broad Institute Genomics Platform"/>
            <consortium name="The Broad Institute Genome Sequencing Center for Infectious Disease"/>
            <person name="Wu L."/>
            <person name="Ma J."/>
        </authorList>
    </citation>
    <scope>NUCLEOTIDE SEQUENCE [LARGE SCALE GENOMIC DNA]</scope>
    <source>
        <strain evidence="11 12">JCM 13476</strain>
    </source>
</reference>
<dbReference type="Gene3D" id="3.40.640.10">
    <property type="entry name" value="Type I PLP-dependent aspartate aminotransferase-like (Major domain)"/>
    <property type="match status" value="1"/>
</dbReference>
<dbReference type="PANTHER" id="PTHR42885">
    <property type="entry name" value="HISTIDINOL-PHOSPHATE AMINOTRANSFERASE-RELATED"/>
    <property type="match status" value="1"/>
</dbReference>
<dbReference type="PANTHER" id="PTHR42885:SF1">
    <property type="entry name" value="THREONINE-PHOSPHATE DECARBOXYLASE"/>
    <property type="match status" value="1"/>
</dbReference>
<dbReference type="PROSITE" id="PS00105">
    <property type="entry name" value="AA_TRANSFER_CLASS_1"/>
    <property type="match status" value="1"/>
</dbReference>
<dbReference type="InterPro" id="IPR004838">
    <property type="entry name" value="NHTrfase_class1_PyrdxlP-BS"/>
</dbReference>
<accession>A0ABN0YJW2</accession>
<dbReference type="Gene3D" id="3.90.1150.10">
    <property type="entry name" value="Aspartate Aminotransferase, domain 1"/>
    <property type="match status" value="1"/>
</dbReference>
<dbReference type="Pfam" id="PF00155">
    <property type="entry name" value="Aminotran_1_2"/>
    <property type="match status" value="1"/>
</dbReference>
<dbReference type="EC" id="4.1.1.81" evidence="4"/>
<evidence type="ECO:0000313" key="11">
    <source>
        <dbReference type="EMBL" id="GAA0398061.1"/>
    </source>
</evidence>
<dbReference type="CDD" id="cd00609">
    <property type="entry name" value="AAT_like"/>
    <property type="match status" value="1"/>
</dbReference>
<dbReference type="InterPro" id="IPR004839">
    <property type="entry name" value="Aminotransferase_I/II_large"/>
</dbReference>
<gene>
    <name evidence="11" type="primary">cobD</name>
    <name evidence="11" type="ORF">GCM10009093_25840</name>
</gene>
<evidence type="ECO:0000256" key="4">
    <source>
        <dbReference type="ARBA" id="ARBA00012285"/>
    </source>
</evidence>